<dbReference type="GO" id="GO:0003824">
    <property type="term" value="F:catalytic activity"/>
    <property type="evidence" value="ECO:0007669"/>
    <property type="project" value="InterPro"/>
</dbReference>
<evidence type="ECO:0000256" key="2">
    <source>
        <dbReference type="RuleBase" id="RU003707"/>
    </source>
</evidence>
<dbReference type="InterPro" id="IPR018376">
    <property type="entry name" value="Enoyl-CoA_hyd/isom_CS"/>
</dbReference>
<evidence type="ECO:0000313" key="4">
    <source>
        <dbReference type="Proteomes" id="UP000636949"/>
    </source>
</evidence>
<organism evidence="3 4">
    <name type="scientific">Cysteiniphilum litorale</name>
    <dbReference type="NCBI Taxonomy" id="2056700"/>
    <lineage>
        <taxon>Bacteria</taxon>
        <taxon>Pseudomonadati</taxon>
        <taxon>Pseudomonadota</taxon>
        <taxon>Gammaproteobacteria</taxon>
        <taxon>Thiotrichales</taxon>
        <taxon>Fastidiosibacteraceae</taxon>
        <taxon>Cysteiniphilum</taxon>
    </lineage>
</organism>
<dbReference type="AlphaFoldDB" id="A0A8J2Z1J2"/>
<proteinExistence type="inferred from homology"/>
<comment type="similarity">
    <text evidence="1 2">Belongs to the enoyl-CoA hydratase/isomerase family.</text>
</comment>
<dbReference type="CDD" id="cd06558">
    <property type="entry name" value="crotonase-like"/>
    <property type="match status" value="1"/>
</dbReference>
<reference evidence="3" key="2">
    <citation type="submission" date="2020-09" db="EMBL/GenBank/DDBJ databases">
        <authorList>
            <person name="Sun Q."/>
            <person name="Zhou Y."/>
        </authorList>
    </citation>
    <scope>NUCLEOTIDE SEQUENCE</scope>
    <source>
        <strain evidence="3">CGMCC 1.15758</strain>
    </source>
</reference>
<dbReference type="InterPro" id="IPR001753">
    <property type="entry name" value="Enoyl-CoA_hydra/iso"/>
</dbReference>
<dbReference type="OrthoDB" id="9777711at2"/>
<evidence type="ECO:0000256" key="1">
    <source>
        <dbReference type="ARBA" id="ARBA00005254"/>
    </source>
</evidence>
<dbReference type="EMBL" id="BMJS01000001">
    <property type="protein sequence ID" value="GGF86846.1"/>
    <property type="molecule type" value="Genomic_DNA"/>
</dbReference>
<protein>
    <submittedName>
        <fullName evidence="3">Methylmalonyl-CoA decarboxylase</fullName>
    </submittedName>
</protein>
<accession>A0A8J2Z1J2</accession>
<evidence type="ECO:0000313" key="3">
    <source>
        <dbReference type="EMBL" id="GGF86846.1"/>
    </source>
</evidence>
<dbReference type="Pfam" id="PF00378">
    <property type="entry name" value="ECH_1"/>
    <property type="match status" value="1"/>
</dbReference>
<gene>
    <name evidence="3" type="primary">scpB</name>
    <name evidence="3" type="ORF">GCM10010995_00200</name>
</gene>
<dbReference type="Proteomes" id="UP000636949">
    <property type="component" value="Unassembled WGS sequence"/>
</dbReference>
<dbReference type="RefSeq" id="WP_117001362.1">
    <property type="nucleotide sequence ID" value="NZ_BMJS01000001.1"/>
</dbReference>
<dbReference type="PROSITE" id="PS00166">
    <property type="entry name" value="ENOYL_COA_HYDRATASE"/>
    <property type="match status" value="1"/>
</dbReference>
<dbReference type="SUPFAM" id="SSF52096">
    <property type="entry name" value="ClpP/crotonase"/>
    <property type="match status" value="1"/>
</dbReference>
<sequence length="254" mass="28094">MDKILCQHDDKITTITINNGDKRNAFDSEMSKAVTQFIHEAKRKKQRVIVLKANISHGIFSAGHDLNELTSVDEITNDPMFEMFDAMTASPLPIIAQVEGAVYAGALHMLMVCDMVYATNDSKVIITANKMGVPFSLRNYQNWLSVMSIHKAKELFFTAGSIDAMDAYHAGIFNAIFSDGTSLSARVDEVCQAIISCCAEGVANSKLQLNVLANDVTINYDEAVAIEESRHKILNSPQFTKRVEALIAKIHHKK</sequence>
<dbReference type="PANTHER" id="PTHR43802">
    <property type="entry name" value="ENOYL-COA HYDRATASE"/>
    <property type="match status" value="1"/>
</dbReference>
<name>A0A8J2Z1J2_9GAMM</name>
<dbReference type="InterPro" id="IPR029045">
    <property type="entry name" value="ClpP/crotonase-like_dom_sf"/>
</dbReference>
<comment type="caution">
    <text evidence="3">The sequence shown here is derived from an EMBL/GenBank/DDBJ whole genome shotgun (WGS) entry which is preliminary data.</text>
</comment>
<dbReference type="PANTHER" id="PTHR43802:SF1">
    <property type="entry name" value="IP11341P-RELATED"/>
    <property type="match status" value="1"/>
</dbReference>
<dbReference type="Gene3D" id="3.90.226.10">
    <property type="entry name" value="2-enoyl-CoA Hydratase, Chain A, domain 1"/>
    <property type="match status" value="1"/>
</dbReference>
<keyword evidence="4" id="KW-1185">Reference proteome</keyword>
<reference evidence="3" key="1">
    <citation type="journal article" date="2014" name="Int. J. Syst. Evol. Microbiol.">
        <title>Complete genome sequence of Corynebacterium casei LMG S-19264T (=DSM 44701T), isolated from a smear-ripened cheese.</title>
        <authorList>
            <consortium name="US DOE Joint Genome Institute (JGI-PGF)"/>
            <person name="Walter F."/>
            <person name="Albersmeier A."/>
            <person name="Kalinowski J."/>
            <person name="Ruckert C."/>
        </authorList>
    </citation>
    <scope>NUCLEOTIDE SEQUENCE</scope>
    <source>
        <strain evidence="3">CGMCC 1.15758</strain>
    </source>
</reference>